<dbReference type="SUPFAM" id="SSF56219">
    <property type="entry name" value="DNase I-like"/>
    <property type="match status" value="1"/>
</dbReference>
<dbReference type="Gene3D" id="3.60.10.10">
    <property type="entry name" value="Endonuclease/exonuclease/phosphatase"/>
    <property type="match status" value="1"/>
</dbReference>
<feature type="domain" description="Endonuclease/exonuclease/phosphatase" evidence="1">
    <location>
        <begin position="31"/>
        <end position="245"/>
    </location>
</feature>
<dbReference type="GO" id="GO:0003824">
    <property type="term" value="F:catalytic activity"/>
    <property type="evidence" value="ECO:0007669"/>
    <property type="project" value="InterPro"/>
</dbReference>
<sequence length="272" mass="30769">MRGSSGENFEESSFKVVRRKLSENFSPLNAAAGNLATVCELKQLLVANSPDIVFLYEIKIYAMKLESIWVKCQMAGCLGFDPEGRKGGLAIMWKDKIEVTIQNNCSHHIDSLVKLDDSTSLRFTGFYGFAKLNLHGHSWDLLKSIGESVSKDWIVGGVFNAILNDSEKFEGRRKSRVDMEDFQRTIEELALAGIKTDKGWFMWTNNREGNGLIKERLDRFLFFATGVENTPFLSTYVLRQACSDHDAVVLDTLGHKPRDEVKDPILLFKFEA</sequence>
<dbReference type="InterPro" id="IPR036691">
    <property type="entry name" value="Endo/exonu/phosph_ase_sf"/>
</dbReference>
<dbReference type="Proteomes" id="UP000593579">
    <property type="component" value="Unassembled WGS sequence"/>
</dbReference>
<dbReference type="InterPro" id="IPR005135">
    <property type="entry name" value="Endo/exonuclease/phosphatase"/>
</dbReference>
<dbReference type="PANTHER" id="PTHR35218:SF9">
    <property type="entry name" value="ENDONUCLEASE_EXONUCLEASE_PHOSPHATASE DOMAIN-CONTAINING PROTEIN"/>
    <property type="match status" value="1"/>
</dbReference>
<proteinExistence type="predicted"/>
<dbReference type="EMBL" id="JABEZY010000007">
    <property type="protein sequence ID" value="MBA0742220.1"/>
    <property type="molecule type" value="Genomic_DNA"/>
</dbReference>
<name>A0A7J9C172_GOSGO</name>
<evidence type="ECO:0000313" key="3">
    <source>
        <dbReference type="Proteomes" id="UP000593579"/>
    </source>
</evidence>
<evidence type="ECO:0000259" key="1">
    <source>
        <dbReference type="Pfam" id="PF03372"/>
    </source>
</evidence>
<dbReference type="PANTHER" id="PTHR35218">
    <property type="entry name" value="RNASE H DOMAIN-CONTAINING PROTEIN"/>
    <property type="match status" value="1"/>
</dbReference>
<dbReference type="Pfam" id="PF03372">
    <property type="entry name" value="Exo_endo_phos"/>
    <property type="match status" value="1"/>
</dbReference>
<gene>
    <name evidence="2" type="ORF">Gogos_015299</name>
</gene>
<accession>A0A7J9C172</accession>
<organism evidence="2 3">
    <name type="scientific">Gossypium gossypioides</name>
    <name type="common">Mexican cotton</name>
    <name type="synonym">Selera gossypioides</name>
    <dbReference type="NCBI Taxonomy" id="34282"/>
    <lineage>
        <taxon>Eukaryota</taxon>
        <taxon>Viridiplantae</taxon>
        <taxon>Streptophyta</taxon>
        <taxon>Embryophyta</taxon>
        <taxon>Tracheophyta</taxon>
        <taxon>Spermatophyta</taxon>
        <taxon>Magnoliopsida</taxon>
        <taxon>eudicotyledons</taxon>
        <taxon>Gunneridae</taxon>
        <taxon>Pentapetalae</taxon>
        <taxon>rosids</taxon>
        <taxon>malvids</taxon>
        <taxon>Malvales</taxon>
        <taxon>Malvaceae</taxon>
        <taxon>Malvoideae</taxon>
        <taxon>Gossypium</taxon>
    </lineage>
</organism>
<dbReference type="AlphaFoldDB" id="A0A7J9C172"/>
<comment type="caution">
    <text evidence="2">The sequence shown here is derived from an EMBL/GenBank/DDBJ whole genome shotgun (WGS) entry which is preliminary data.</text>
</comment>
<protein>
    <recommendedName>
        <fullName evidence="1">Endonuclease/exonuclease/phosphatase domain-containing protein</fullName>
    </recommendedName>
</protein>
<evidence type="ECO:0000313" key="2">
    <source>
        <dbReference type="EMBL" id="MBA0742220.1"/>
    </source>
</evidence>
<dbReference type="OrthoDB" id="996232at2759"/>
<keyword evidence="3" id="KW-1185">Reference proteome</keyword>
<reference evidence="2 3" key="1">
    <citation type="journal article" date="2019" name="Genome Biol. Evol.">
        <title>Insights into the evolution of the New World diploid cottons (Gossypium, subgenus Houzingenia) based on genome sequencing.</title>
        <authorList>
            <person name="Grover C.E."/>
            <person name="Arick M.A. 2nd"/>
            <person name="Thrash A."/>
            <person name="Conover J.L."/>
            <person name="Sanders W.S."/>
            <person name="Peterson D.G."/>
            <person name="Frelichowski J.E."/>
            <person name="Scheffler J.A."/>
            <person name="Scheffler B.E."/>
            <person name="Wendel J.F."/>
        </authorList>
    </citation>
    <scope>NUCLEOTIDE SEQUENCE [LARGE SCALE GENOMIC DNA]</scope>
    <source>
        <strain evidence="2">5</strain>
        <tissue evidence="2">Leaf</tissue>
    </source>
</reference>